<dbReference type="InterPro" id="IPR036869">
    <property type="entry name" value="J_dom_sf"/>
</dbReference>
<sequence length="392" mass="43657">MAFSLLSSLPTATHPRAAQLPAQPRRLVGSVQPRISVAASHGEQHSFLAAKRQRRCECAATATAAGPKVMLANGLVDYYEVLGVDDDATAEEIKRAYRSMAKECHPDYLGDKGHNLCILLNEAYEVLSDVGARQAYNARLETALADEEDDYTGEPLSKWMPGTSSMAKNEDPAESRAVFVDENTCIGCKQCVWHTPACFRIEPEHGRSRVYAQWLNNEDELQSAIDSCPVNCIHWVQKQDLPALEYVMQNRVERVNVGVMMAGQGRVTDVFDATMSFMKERKRKEEAQLRAKRAYSPAQEEARRQAAEQLLQDHLGFFARFFSTAINNMQEAVEGSGSDLKVGNRKRTQRWSERSGSGRGYISEGVVVGGGDYFMVPPERALVPVTVYQQQD</sequence>
<keyword evidence="5" id="KW-1185">Reference proteome</keyword>
<evidence type="ECO:0000259" key="3">
    <source>
        <dbReference type="PROSITE" id="PS51379"/>
    </source>
</evidence>
<dbReference type="Proteomes" id="UP001244341">
    <property type="component" value="Chromosome 10b"/>
</dbReference>
<dbReference type="SUPFAM" id="SSF46565">
    <property type="entry name" value="Chaperone J-domain"/>
    <property type="match status" value="1"/>
</dbReference>
<evidence type="ECO:0000259" key="2">
    <source>
        <dbReference type="PROSITE" id="PS50076"/>
    </source>
</evidence>
<dbReference type="Gene3D" id="1.10.287.110">
    <property type="entry name" value="DnaJ domain"/>
    <property type="match status" value="1"/>
</dbReference>
<protein>
    <recommendedName>
        <fullName evidence="6">J domain-containing protein</fullName>
    </recommendedName>
</protein>
<evidence type="ECO:0000256" key="1">
    <source>
        <dbReference type="SAM" id="MobiDB-lite"/>
    </source>
</evidence>
<evidence type="ECO:0008006" key="6">
    <source>
        <dbReference type="Google" id="ProtNLM"/>
    </source>
</evidence>
<name>A0ABY8UEX8_TETOB</name>
<dbReference type="Pfam" id="PF00226">
    <property type="entry name" value="DnaJ"/>
    <property type="match status" value="1"/>
</dbReference>
<proteinExistence type="predicted"/>
<evidence type="ECO:0000313" key="4">
    <source>
        <dbReference type="EMBL" id="WIA18902.1"/>
    </source>
</evidence>
<feature type="domain" description="4Fe-4S ferredoxin-type" evidence="3">
    <location>
        <begin position="176"/>
        <end position="204"/>
    </location>
</feature>
<feature type="region of interest" description="Disordered" evidence="1">
    <location>
        <begin position="147"/>
        <end position="167"/>
    </location>
</feature>
<dbReference type="SUPFAM" id="SSF54862">
    <property type="entry name" value="4Fe-4S ferredoxins"/>
    <property type="match status" value="1"/>
</dbReference>
<dbReference type="PANTHER" id="PTHR45295:SF1">
    <property type="entry name" value="CHAPERONE PROTEIN DNAJ C76, CHLOROPLASTIC"/>
    <property type="match status" value="1"/>
</dbReference>
<dbReference type="SMART" id="SM00271">
    <property type="entry name" value="DnaJ"/>
    <property type="match status" value="1"/>
</dbReference>
<reference evidence="4 5" key="1">
    <citation type="submission" date="2023-05" db="EMBL/GenBank/DDBJ databases">
        <title>A 100% complete, gapless, phased diploid assembly of the Scenedesmus obliquus UTEX 3031 genome.</title>
        <authorList>
            <person name="Biondi T.C."/>
            <person name="Hanschen E.R."/>
            <person name="Kwon T."/>
            <person name="Eng W."/>
            <person name="Kruse C.P.S."/>
            <person name="Koehler S.I."/>
            <person name="Kunde Y."/>
            <person name="Gleasner C.D."/>
            <person name="You Mak K.T."/>
            <person name="Polle J."/>
            <person name="Hovde B.T."/>
            <person name="Starkenburg S.R."/>
        </authorList>
    </citation>
    <scope>NUCLEOTIDE SEQUENCE [LARGE SCALE GENOMIC DNA]</scope>
    <source>
        <strain evidence="4 5">DOE0152z</strain>
    </source>
</reference>
<dbReference type="PANTHER" id="PTHR45295">
    <property type="entry name" value="CHAPERONE PROTEIN DNAJ C76, CHLOROPLASTIC"/>
    <property type="match status" value="1"/>
</dbReference>
<dbReference type="Pfam" id="PF13370">
    <property type="entry name" value="Fer4_13"/>
    <property type="match status" value="1"/>
</dbReference>
<feature type="region of interest" description="Disordered" evidence="1">
    <location>
        <begin position="334"/>
        <end position="356"/>
    </location>
</feature>
<feature type="domain" description="J" evidence="2">
    <location>
        <begin position="77"/>
        <end position="140"/>
    </location>
</feature>
<organism evidence="4 5">
    <name type="scientific">Tetradesmus obliquus</name>
    <name type="common">Green alga</name>
    <name type="synonym">Acutodesmus obliquus</name>
    <dbReference type="NCBI Taxonomy" id="3088"/>
    <lineage>
        <taxon>Eukaryota</taxon>
        <taxon>Viridiplantae</taxon>
        <taxon>Chlorophyta</taxon>
        <taxon>core chlorophytes</taxon>
        <taxon>Chlorophyceae</taxon>
        <taxon>CS clade</taxon>
        <taxon>Sphaeropleales</taxon>
        <taxon>Scenedesmaceae</taxon>
        <taxon>Tetradesmus</taxon>
    </lineage>
</organism>
<dbReference type="InterPro" id="IPR017896">
    <property type="entry name" value="4Fe4S_Fe-S-bd"/>
</dbReference>
<dbReference type="PROSITE" id="PS50076">
    <property type="entry name" value="DNAJ_2"/>
    <property type="match status" value="1"/>
</dbReference>
<dbReference type="CDD" id="cd06257">
    <property type="entry name" value="DnaJ"/>
    <property type="match status" value="1"/>
</dbReference>
<dbReference type="PROSITE" id="PS51379">
    <property type="entry name" value="4FE4S_FER_2"/>
    <property type="match status" value="1"/>
</dbReference>
<dbReference type="Gene3D" id="3.30.70.20">
    <property type="match status" value="1"/>
</dbReference>
<dbReference type="InterPro" id="IPR001623">
    <property type="entry name" value="DnaJ_domain"/>
</dbReference>
<evidence type="ECO:0000313" key="5">
    <source>
        <dbReference type="Proteomes" id="UP001244341"/>
    </source>
</evidence>
<dbReference type="PRINTS" id="PR00625">
    <property type="entry name" value="JDOMAIN"/>
</dbReference>
<accession>A0ABY8UEX8</accession>
<dbReference type="EMBL" id="CP126217">
    <property type="protein sequence ID" value="WIA18902.1"/>
    <property type="molecule type" value="Genomic_DNA"/>
</dbReference>
<gene>
    <name evidence="4" type="ORF">OEZ85_003574</name>
</gene>